<sequence length="165" mass="17910">MSRIKREVPGPGQESVWDYPRPPLLRVGHESIEIELGGQVVARTTTSWQVLETSHPPTYYLPRAAFAPGTLRPAAGHTVCEWKGRASYVDVVAGEVVAARAGWFYPDPTPAFAALRDAIAVMPAGMDRCTVDGELVRAQEGGFYGGWITDRVVGPFKGSPGSWGW</sequence>
<dbReference type="InterPro" id="IPR007361">
    <property type="entry name" value="DUF427"/>
</dbReference>
<reference evidence="2" key="1">
    <citation type="submission" date="2020-05" db="EMBL/GenBank/DDBJ databases">
        <authorList>
            <person name="Chiriac C."/>
            <person name="Salcher M."/>
            <person name="Ghai R."/>
            <person name="Kavagutti S V."/>
        </authorList>
    </citation>
    <scope>NUCLEOTIDE SEQUENCE</scope>
</reference>
<dbReference type="InterPro" id="IPR038694">
    <property type="entry name" value="DUF427_sf"/>
</dbReference>
<dbReference type="PANTHER" id="PTHR43058:SF1">
    <property type="entry name" value="DUF427 DOMAIN-CONTAINING PROTEIN"/>
    <property type="match status" value="1"/>
</dbReference>
<organism evidence="2">
    <name type="scientific">freshwater metagenome</name>
    <dbReference type="NCBI Taxonomy" id="449393"/>
    <lineage>
        <taxon>unclassified sequences</taxon>
        <taxon>metagenomes</taxon>
        <taxon>ecological metagenomes</taxon>
    </lineage>
</organism>
<dbReference type="Pfam" id="PF04248">
    <property type="entry name" value="NTP_transf_9"/>
    <property type="match status" value="1"/>
</dbReference>
<feature type="domain" description="DUF427" evidence="1">
    <location>
        <begin position="32"/>
        <end position="123"/>
    </location>
</feature>
<evidence type="ECO:0000313" key="2">
    <source>
        <dbReference type="EMBL" id="CAB4685295.1"/>
    </source>
</evidence>
<protein>
    <submittedName>
        <fullName evidence="2">Unannotated protein</fullName>
    </submittedName>
</protein>
<dbReference type="AlphaFoldDB" id="A0A6J6NKK6"/>
<name>A0A6J6NKK6_9ZZZZ</name>
<evidence type="ECO:0000259" key="1">
    <source>
        <dbReference type="Pfam" id="PF04248"/>
    </source>
</evidence>
<accession>A0A6J6NKK6</accession>
<dbReference type="EMBL" id="CAEZXR010000004">
    <property type="protein sequence ID" value="CAB4685295.1"/>
    <property type="molecule type" value="Genomic_DNA"/>
</dbReference>
<gene>
    <name evidence="2" type="ORF">UFOPK2579_00080</name>
</gene>
<dbReference type="Gene3D" id="2.170.150.40">
    <property type="entry name" value="Domain of unknown function (DUF427)"/>
    <property type="match status" value="1"/>
</dbReference>
<dbReference type="PANTHER" id="PTHR43058">
    <property type="entry name" value="SLR0655 PROTEIN"/>
    <property type="match status" value="1"/>
</dbReference>
<proteinExistence type="predicted"/>